<evidence type="ECO:0000313" key="2">
    <source>
        <dbReference type="Proteomes" id="UP000682892"/>
    </source>
</evidence>
<proteinExistence type="predicted"/>
<accession>J9HYG7</accession>
<gene>
    <name evidence="1" type="ORF">AaeL_AAEL017284</name>
</gene>
<dbReference type="HOGENOM" id="CLU_1760293_0_0_1"/>
<reference evidence="1" key="1">
    <citation type="submission" date="2005-10" db="EMBL/GenBank/DDBJ databases">
        <authorList>
            <person name="Loftus B.J."/>
            <person name="Nene V.M."/>
            <person name="Hannick L.I."/>
            <person name="Bidwell S."/>
            <person name="Haas B."/>
            <person name="Amedeo P."/>
            <person name="Orvis J."/>
            <person name="Wortman J.R."/>
            <person name="White O.R."/>
            <person name="Salzberg S."/>
            <person name="Shumway M."/>
            <person name="Koo H."/>
            <person name="Zhao Y."/>
            <person name="Holmes M."/>
            <person name="Miller J."/>
            <person name="Schatz M."/>
            <person name="Pop M."/>
            <person name="Pai G."/>
            <person name="Utterback T."/>
            <person name="Rogers Y.-H."/>
            <person name="Kravitz S."/>
            <person name="Fraser C.M."/>
        </authorList>
    </citation>
    <scope>NUCLEOTIDE SEQUENCE</scope>
    <source>
        <strain evidence="1">Liverpool</strain>
    </source>
</reference>
<dbReference type="Proteomes" id="UP000682892">
    <property type="component" value="Unassembled WGS sequence"/>
</dbReference>
<reference evidence="1" key="3">
    <citation type="submission" date="2012-09" db="EMBL/GenBank/DDBJ databases">
        <authorList>
            <consortium name="VectorBase"/>
        </authorList>
    </citation>
    <scope>NUCLEOTIDE SEQUENCE</scope>
    <source>
        <strain evidence="1">Liverpool</strain>
    </source>
</reference>
<dbReference type="PaxDb" id="7159-AAEL017284-PA"/>
<protein>
    <submittedName>
        <fullName evidence="1">AAEL017284-PA</fullName>
    </submittedName>
</protein>
<evidence type="ECO:0000313" key="1">
    <source>
        <dbReference type="EMBL" id="EJY57525.1"/>
    </source>
</evidence>
<name>J9HYG7_AEDAE</name>
<dbReference type="EMBL" id="CH477296">
    <property type="protein sequence ID" value="EJY57525.1"/>
    <property type="molecule type" value="Genomic_DNA"/>
</dbReference>
<organism evidence="1 2">
    <name type="scientific">Aedes aegypti</name>
    <name type="common">Yellowfever mosquito</name>
    <name type="synonym">Culex aegypti</name>
    <dbReference type="NCBI Taxonomy" id="7159"/>
    <lineage>
        <taxon>Eukaryota</taxon>
        <taxon>Metazoa</taxon>
        <taxon>Ecdysozoa</taxon>
        <taxon>Arthropoda</taxon>
        <taxon>Hexapoda</taxon>
        <taxon>Insecta</taxon>
        <taxon>Pterygota</taxon>
        <taxon>Neoptera</taxon>
        <taxon>Endopterygota</taxon>
        <taxon>Diptera</taxon>
        <taxon>Nematocera</taxon>
        <taxon>Culicoidea</taxon>
        <taxon>Culicidae</taxon>
        <taxon>Culicinae</taxon>
        <taxon>Aedini</taxon>
        <taxon>Aedes</taxon>
        <taxon>Stegomyia</taxon>
    </lineage>
</organism>
<sequence>MGLLCEYIQYGTHMVWYFFAFCSYKNTIFRMVTKSTLKINTIHGANSNVSKIEMGLLCEYGQFNLCLTAIENNKAIICKWRIFYRAKAEYSNDGRNRIHYNLYLFANKGNDEVVLTWKISFKDKYAKIAVYKQKTPIIRSIHIILVGV</sequence>
<dbReference type="AlphaFoldDB" id="J9HYG7"/>
<reference evidence="1" key="2">
    <citation type="journal article" date="2007" name="Science">
        <title>Genome sequence of Aedes aegypti, a major arbovirus vector.</title>
        <authorList>
            <person name="Nene V."/>
            <person name="Wortman J.R."/>
            <person name="Lawson D."/>
            <person name="Haas B."/>
            <person name="Kodira C."/>
            <person name="Tu Z.J."/>
            <person name="Loftus B."/>
            <person name="Xi Z."/>
            <person name="Megy K."/>
            <person name="Grabherr M."/>
            <person name="Ren Q."/>
            <person name="Zdobnov E.M."/>
            <person name="Lobo N.F."/>
            <person name="Campbell K.S."/>
            <person name="Brown S.E."/>
            <person name="Bonaldo M.F."/>
            <person name="Zhu J."/>
            <person name="Sinkins S.P."/>
            <person name="Hogenkamp D.G."/>
            <person name="Amedeo P."/>
            <person name="Arensburger P."/>
            <person name="Atkinson P.W."/>
            <person name="Bidwell S."/>
            <person name="Biedler J."/>
            <person name="Birney E."/>
            <person name="Bruggner R.V."/>
            <person name="Costas J."/>
            <person name="Coy M.R."/>
            <person name="Crabtree J."/>
            <person name="Crawford M."/>
            <person name="Debruyn B."/>
            <person name="Decaprio D."/>
            <person name="Eiglmeier K."/>
            <person name="Eisenstadt E."/>
            <person name="El-Dorry H."/>
            <person name="Gelbart W.M."/>
            <person name="Gomes S.L."/>
            <person name="Hammond M."/>
            <person name="Hannick L.I."/>
            <person name="Hogan J.R."/>
            <person name="Holmes M.H."/>
            <person name="Jaffe D."/>
            <person name="Johnston J.S."/>
            <person name="Kennedy R.C."/>
            <person name="Koo H."/>
            <person name="Kravitz S."/>
            <person name="Kriventseva E.V."/>
            <person name="Kulp D."/>
            <person name="Labutti K."/>
            <person name="Lee E."/>
            <person name="Li S."/>
            <person name="Lovin D.D."/>
            <person name="Mao C."/>
            <person name="Mauceli E."/>
            <person name="Menck C.F."/>
            <person name="Miller J.R."/>
            <person name="Montgomery P."/>
            <person name="Mori A."/>
            <person name="Nascimento A.L."/>
            <person name="Naveira H.F."/>
            <person name="Nusbaum C."/>
            <person name="O'leary S."/>
            <person name="Orvis J."/>
            <person name="Pertea M."/>
            <person name="Quesneville H."/>
            <person name="Reidenbach K.R."/>
            <person name="Rogers Y.H."/>
            <person name="Roth C.W."/>
            <person name="Schneider J.R."/>
            <person name="Schatz M."/>
            <person name="Shumway M."/>
            <person name="Stanke M."/>
            <person name="Stinson E.O."/>
            <person name="Tubio J.M."/>
            <person name="Vanzee J.P."/>
            <person name="Verjovski-Almeida S."/>
            <person name="Werner D."/>
            <person name="White O."/>
            <person name="Wyder S."/>
            <person name="Zeng Q."/>
            <person name="Zhao Q."/>
            <person name="Zhao Y."/>
            <person name="Hill C.A."/>
            <person name="Raikhel A.S."/>
            <person name="Soares M.B."/>
            <person name="Knudson D.L."/>
            <person name="Lee N.H."/>
            <person name="Galagan J."/>
            <person name="Salzberg S.L."/>
            <person name="Paulsen I.T."/>
            <person name="Dimopoulos G."/>
            <person name="Collins F.H."/>
            <person name="Birren B."/>
            <person name="Fraser-Liggett C.M."/>
            <person name="Severson D.W."/>
        </authorList>
    </citation>
    <scope>NUCLEOTIDE SEQUENCE [LARGE SCALE GENOMIC DNA]</scope>
    <source>
        <strain evidence="1">Liverpool</strain>
    </source>
</reference>